<dbReference type="EC" id="3.1.21.-" evidence="6"/>
<dbReference type="EMBL" id="CP150637">
    <property type="protein sequence ID" value="WZW87447.1"/>
    <property type="molecule type" value="Genomic_DNA"/>
</dbReference>
<accession>A0ABZ3BYL5</accession>
<keyword evidence="6" id="KW-0378">Hydrolase</keyword>
<protein>
    <submittedName>
        <fullName evidence="6">Restriction endonuclease subunit S</fullName>
        <ecNumber evidence="6">3.1.21.-</ecNumber>
    </submittedName>
</protein>
<keyword evidence="3" id="KW-0238">DNA-binding</keyword>
<dbReference type="Gene3D" id="1.10.287.1120">
    <property type="entry name" value="Bipartite methylase S protein"/>
    <property type="match status" value="1"/>
</dbReference>
<dbReference type="RefSeq" id="WP_026878223.1">
    <property type="nucleotide sequence ID" value="NZ_AZOD01000002.1"/>
</dbReference>
<evidence type="ECO:0000256" key="1">
    <source>
        <dbReference type="ARBA" id="ARBA00010923"/>
    </source>
</evidence>
<dbReference type="CDD" id="cd17292">
    <property type="entry name" value="RMtype1_S_LlaA17I_TRD2-CR2_like"/>
    <property type="match status" value="1"/>
</dbReference>
<name>A0ABZ3BYL5_9GAMM</name>
<feature type="coiled-coil region" evidence="4">
    <location>
        <begin position="377"/>
        <end position="404"/>
    </location>
</feature>
<evidence type="ECO:0000256" key="4">
    <source>
        <dbReference type="SAM" id="Coils"/>
    </source>
</evidence>
<keyword evidence="6" id="KW-0255">Endonuclease</keyword>
<keyword evidence="4" id="KW-0175">Coiled coil</keyword>
<evidence type="ECO:0000259" key="5">
    <source>
        <dbReference type="Pfam" id="PF01420"/>
    </source>
</evidence>
<dbReference type="PANTHER" id="PTHR30408:SF12">
    <property type="entry name" value="TYPE I RESTRICTION ENZYME MJAVIII SPECIFICITY SUBUNIT"/>
    <property type="match status" value="1"/>
</dbReference>
<feature type="domain" description="Type I restriction modification DNA specificity" evidence="5">
    <location>
        <begin position="19"/>
        <end position="183"/>
    </location>
</feature>
<dbReference type="SUPFAM" id="SSF116734">
    <property type="entry name" value="DNA methylase specificity domain"/>
    <property type="match status" value="2"/>
</dbReference>
<gene>
    <name evidence="6" type="ORF">WMO13_08750</name>
</gene>
<keyword evidence="7" id="KW-1185">Reference proteome</keyword>
<comment type="similarity">
    <text evidence="1">Belongs to the type-I restriction system S methylase family.</text>
</comment>
<dbReference type="InterPro" id="IPR000055">
    <property type="entry name" value="Restrct_endonuc_typeI_TRD"/>
</dbReference>
<evidence type="ECO:0000256" key="3">
    <source>
        <dbReference type="ARBA" id="ARBA00023125"/>
    </source>
</evidence>
<evidence type="ECO:0000256" key="2">
    <source>
        <dbReference type="ARBA" id="ARBA00022747"/>
    </source>
</evidence>
<feature type="domain" description="Type I restriction modification DNA specificity" evidence="5">
    <location>
        <begin position="217"/>
        <end position="388"/>
    </location>
</feature>
<proteinExistence type="inferred from homology"/>
<dbReference type="Pfam" id="PF01420">
    <property type="entry name" value="Methylase_S"/>
    <property type="match status" value="2"/>
</dbReference>
<dbReference type="Proteomes" id="UP001449178">
    <property type="component" value="Chromosome"/>
</dbReference>
<evidence type="ECO:0000313" key="6">
    <source>
        <dbReference type="EMBL" id="WZW87447.1"/>
    </source>
</evidence>
<dbReference type="Gene3D" id="3.90.220.20">
    <property type="entry name" value="DNA methylase specificity domains"/>
    <property type="match status" value="2"/>
</dbReference>
<dbReference type="PANTHER" id="PTHR30408">
    <property type="entry name" value="TYPE-1 RESTRICTION ENZYME ECOKI SPECIFICITY PROTEIN"/>
    <property type="match status" value="1"/>
</dbReference>
<organism evidence="6 7">
    <name type="scientific">Ignatzschineria larvae DSM 13226</name>
    <dbReference type="NCBI Taxonomy" id="1111732"/>
    <lineage>
        <taxon>Bacteria</taxon>
        <taxon>Pseudomonadati</taxon>
        <taxon>Pseudomonadota</taxon>
        <taxon>Gammaproteobacteria</taxon>
        <taxon>Cardiobacteriales</taxon>
        <taxon>Ignatzschineriaceae</taxon>
        <taxon>Ignatzschineria</taxon>
    </lineage>
</organism>
<dbReference type="InterPro" id="IPR044946">
    <property type="entry name" value="Restrct_endonuc_typeI_TRD_sf"/>
</dbReference>
<keyword evidence="6" id="KW-0540">Nuclease</keyword>
<keyword evidence="2" id="KW-0680">Restriction system</keyword>
<dbReference type="GO" id="GO:0004519">
    <property type="term" value="F:endonuclease activity"/>
    <property type="evidence" value="ECO:0007669"/>
    <property type="project" value="UniProtKB-KW"/>
</dbReference>
<reference evidence="6 7" key="1">
    <citation type="submission" date="2024-03" db="EMBL/GenBank/DDBJ databases">
        <title>Complete Genome Sequence and Annotation of Ignatzschineria larvae DSM 13226.</title>
        <authorList>
            <person name="Cantrell E."/>
            <person name="Burcham Z.M."/>
        </authorList>
    </citation>
    <scope>NUCLEOTIDE SEQUENCE [LARGE SCALE GENOMIC DNA]</scope>
    <source>
        <strain evidence="6 7">DSM 13226</strain>
    </source>
</reference>
<evidence type="ECO:0000313" key="7">
    <source>
        <dbReference type="Proteomes" id="UP001449178"/>
    </source>
</evidence>
<dbReference type="InterPro" id="IPR052021">
    <property type="entry name" value="Type-I_RS_S_subunit"/>
</dbReference>
<dbReference type="GO" id="GO:0016787">
    <property type="term" value="F:hydrolase activity"/>
    <property type="evidence" value="ECO:0007669"/>
    <property type="project" value="UniProtKB-KW"/>
</dbReference>
<sequence length="407" mass="46971">MAKDKMNIPQIRFKGFEGEWEKKKLGFFGKIRMCKRIFKEETTEIGDIPFYKIGTFGKEPDSFISEEIYEEYVEKYPYPEKGDILISASGTIGRTVVYNGEKAYYQDSNIVWLEHNRKKLLNEYLLQVLNNTSWNELEGSTIKRLYNNDLLNKEYFFPNIKEQTQIGNFFQKLDQVIELQQKALDTARAYKQSMLQKMFPLKGEKVPRVRFAGFSGDWKEEKLGNVATIYRGLTYKPTDVVKPGDGIRVLRSSNIDEDILVLNKDDVFVKKSAVKLENIKVGDILITAANGSSRLVGKHAVLTTELQNTVHGGFMLIARTKVPFFINSWMNTFEYKVMLQLVQGGNGAIGNLSKLTLEKCKMHIPKLEEQIQIGNFFQKLDQQIEQQAQKLATYQQLKKAMLQRMFV</sequence>